<name>A0A0C2EB85_9BACT</name>
<dbReference type="Pfam" id="PF01370">
    <property type="entry name" value="Epimerase"/>
    <property type="match status" value="1"/>
</dbReference>
<evidence type="ECO:0000256" key="1">
    <source>
        <dbReference type="ARBA" id="ARBA00007637"/>
    </source>
</evidence>
<comment type="caution">
    <text evidence="3">The sequence shown here is derived from an EMBL/GenBank/DDBJ whole genome shotgun (WGS) entry which is preliminary data.</text>
</comment>
<gene>
    <name evidence="3" type="ORF">GFER_14905</name>
</gene>
<evidence type="ECO:0000313" key="4">
    <source>
        <dbReference type="Proteomes" id="UP000035068"/>
    </source>
</evidence>
<evidence type="ECO:0000313" key="3">
    <source>
        <dbReference type="EMBL" id="KIH75863.1"/>
    </source>
</evidence>
<sequence length="336" mass="36990">MTPVRKILVTGAAGFIGQHLVKLLLDEGQSVVAVVRDATRLKNFSGLPRLEILAGDLEEPETIGRLPENVDGVVHLAALLGDSGRDEAQMIAANVTSTERLLAWFSQSPARGFVLLSTPGVQGLGHREAPESAPCNPHGVYERTKMHAEQVIRSHPFRGDQRWTILRPDFVYGPGDLRRIRLYRQIARRHWVRIGSGTAVVRPTYVSDVCRAIASCLYHPRAANETFNIAGPELLTIDQYVDTIADLLGVKLWPLRLPTPLFHAAAPLLAWSARRSGKTPLFTRSQVDFLTCDHGTCIRHIQAMLGFEPQVAFREGMARTLAWARRAGHLPTGGGA</sequence>
<proteinExistence type="inferred from homology"/>
<dbReference type="InterPro" id="IPR001509">
    <property type="entry name" value="Epimerase_deHydtase"/>
</dbReference>
<keyword evidence="4" id="KW-1185">Reference proteome</keyword>
<organism evidence="3 4">
    <name type="scientific">Geoalkalibacter ferrihydriticus DSM 17813</name>
    <dbReference type="NCBI Taxonomy" id="1121915"/>
    <lineage>
        <taxon>Bacteria</taxon>
        <taxon>Pseudomonadati</taxon>
        <taxon>Thermodesulfobacteriota</taxon>
        <taxon>Desulfuromonadia</taxon>
        <taxon>Desulfuromonadales</taxon>
        <taxon>Geoalkalibacteraceae</taxon>
        <taxon>Geoalkalibacter</taxon>
    </lineage>
</organism>
<feature type="domain" description="NAD-dependent epimerase/dehydratase" evidence="2">
    <location>
        <begin position="7"/>
        <end position="230"/>
    </location>
</feature>
<protein>
    <recommendedName>
        <fullName evidence="2">NAD-dependent epimerase/dehydratase domain-containing protein</fullName>
    </recommendedName>
</protein>
<dbReference type="PANTHER" id="PTHR43000">
    <property type="entry name" value="DTDP-D-GLUCOSE 4,6-DEHYDRATASE-RELATED"/>
    <property type="match status" value="1"/>
</dbReference>
<dbReference type="RefSeq" id="WP_040100676.1">
    <property type="nucleotide sequence ID" value="NZ_JWJD01000007.1"/>
</dbReference>
<dbReference type="Gene3D" id="3.40.50.720">
    <property type="entry name" value="NAD(P)-binding Rossmann-like Domain"/>
    <property type="match status" value="1"/>
</dbReference>
<accession>A0A0C2EB85</accession>
<comment type="similarity">
    <text evidence="1">Belongs to the NAD(P)-dependent epimerase/dehydratase family.</text>
</comment>
<dbReference type="EMBL" id="JWJD01000007">
    <property type="protein sequence ID" value="KIH75863.1"/>
    <property type="molecule type" value="Genomic_DNA"/>
</dbReference>
<evidence type="ECO:0000259" key="2">
    <source>
        <dbReference type="Pfam" id="PF01370"/>
    </source>
</evidence>
<reference evidence="3 4" key="1">
    <citation type="submission" date="2014-12" db="EMBL/GenBank/DDBJ databases">
        <title>Genomes of Geoalkalibacter ferrihydriticus and Geoalkalibacter subterraneus, two haloalkaliphilic metal-reducing members of the Geobacteraceae.</title>
        <authorList>
            <person name="Badalamenti J.P."/>
            <person name="Torres C.I."/>
            <person name="Krajmalnik-Brown R."/>
            <person name="Bond D.R."/>
        </authorList>
    </citation>
    <scope>NUCLEOTIDE SEQUENCE [LARGE SCALE GENOMIC DNA]</scope>
    <source>
        <strain evidence="3 4">DSM 17813</strain>
    </source>
</reference>
<dbReference type="InterPro" id="IPR036291">
    <property type="entry name" value="NAD(P)-bd_dom_sf"/>
</dbReference>
<dbReference type="Proteomes" id="UP000035068">
    <property type="component" value="Unassembled WGS sequence"/>
</dbReference>
<dbReference type="SUPFAM" id="SSF51735">
    <property type="entry name" value="NAD(P)-binding Rossmann-fold domains"/>
    <property type="match status" value="1"/>
</dbReference>
<dbReference type="AlphaFoldDB" id="A0A0C2EB85"/>